<keyword evidence="2" id="KW-1185">Reference proteome</keyword>
<dbReference type="EMBL" id="CP004354">
    <property type="protein sequence ID" value="AGG66892.1"/>
    <property type="molecule type" value="Genomic_DNA"/>
</dbReference>
<organism evidence="1 2">
    <name type="scientific">Corynebacterium callunae DSM 20147</name>
    <dbReference type="NCBI Taxonomy" id="1121353"/>
    <lineage>
        <taxon>Bacteria</taxon>
        <taxon>Bacillati</taxon>
        <taxon>Actinomycetota</taxon>
        <taxon>Actinomycetes</taxon>
        <taxon>Mycobacteriales</taxon>
        <taxon>Corynebacteriaceae</taxon>
        <taxon>Corynebacterium</taxon>
    </lineage>
</organism>
<dbReference type="PATRIC" id="fig|1121353.3.peg.1477"/>
<dbReference type="AlphaFoldDB" id="M1UUD5"/>
<dbReference type="KEGG" id="ccn:H924_07250"/>
<protein>
    <submittedName>
        <fullName evidence="1">Uncharacterized protein</fullName>
    </submittedName>
</protein>
<sequence length="202" mass="23523">MIDENTLRKDLTWLEQLLYELEEAKHLSKASPEIRNMHNTGGRPSTPGNIDAMDLNWLVEKEIRAWCFTIIDSVDDPKPIPVKDSPCVHLVEWLLMYPYYIAEYFDGEAFFGDLRHWIHQVEDLVGRGKDAAELAKLPEKRQDAAHIVRRMSNRGWVISEDQVRKWAERGHITRQELPSKRGGYLLTEVMGYLYAREVVETS</sequence>
<proteinExistence type="predicted"/>
<dbReference type="RefSeq" id="WP_015651323.1">
    <property type="nucleotide sequence ID" value="NC_020506.1"/>
</dbReference>
<dbReference type="Proteomes" id="UP000011760">
    <property type="component" value="Chromosome"/>
</dbReference>
<name>M1UUD5_9CORY</name>
<gene>
    <name evidence="1" type="ORF">H924_07250</name>
</gene>
<reference evidence="1 2" key="1">
    <citation type="submission" date="2013-02" db="EMBL/GenBank/DDBJ databases">
        <title>The complete genome sequence of Corynebacterium callunae DSM 20147.</title>
        <authorList>
            <person name="Ruckert C."/>
            <person name="Albersmeier A."/>
            <person name="Kalinowski J."/>
        </authorList>
    </citation>
    <scope>NUCLEOTIDE SEQUENCE [LARGE SCALE GENOMIC DNA]</scope>
    <source>
        <strain evidence="1 2">DSM 20147</strain>
    </source>
</reference>
<evidence type="ECO:0000313" key="2">
    <source>
        <dbReference type="Proteomes" id="UP000011760"/>
    </source>
</evidence>
<dbReference type="OrthoDB" id="4426712at2"/>
<evidence type="ECO:0000313" key="1">
    <source>
        <dbReference type="EMBL" id="AGG66892.1"/>
    </source>
</evidence>
<accession>M1UUD5</accession>
<dbReference type="HOGENOM" id="CLU_1335665_0_0_11"/>